<evidence type="ECO:0000256" key="10">
    <source>
        <dbReference type="ARBA" id="ARBA00022723"/>
    </source>
</evidence>
<evidence type="ECO:0000256" key="9">
    <source>
        <dbReference type="ARBA" id="ARBA00022722"/>
    </source>
</evidence>
<dbReference type="PROSITE" id="PS50137">
    <property type="entry name" value="DS_RBD"/>
    <property type="match status" value="1"/>
</dbReference>
<dbReference type="InterPro" id="IPR014720">
    <property type="entry name" value="dsRBD_dom"/>
</dbReference>
<sequence length="241" mass="26389">MKKAKPGLHKPRALAELVGIGDANLHLLETALTHPSFFYENPSAPQEHNQRLEFLGDAVLGLIVGEQLYQRYSTWPEGELSRRRAAIVCEANLAAGARRLNLGVWLRLGRGEESSGGRDKPSILADALEAVIGAIYLASGLDAARKFVLGLFGTNIENVQSVFTGDNKTAFQEWVQRKGPVDIRYRILEESGPDHDKRFIAAVYVNGAQISSGQGRTKKEAEQQAAGRALRLLTEEKGMTP</sequence>
<evidence type="ECO:0000256" key="8">
    <source>
        <dbReference type="ARBA" id="ARBA00022694"/>
    </source>
</evidence>
<dbReference type="EMBL" id="WNKU01000001">
    <property type="protein sequence ID" value="MTV47671.1"/>
    <property type="molecule type" value="Genomic_DNA"/>
</dbReference>
<dbReference type="GO" id="GO:0005737">
    <property type="term" value="C:cytoplasm"/>
    <property type="evidence" value="ECO:0007669"/>
    <property type="project" value="UniProtKB-SubCell"/>
</dbReference>
<keyword evidence="6 15" id="KW-0698">rRNA processing</keyword>
<comment type="catalytic activity">
    <reaction evidence="1 15">
        <text>Endonucleolytic cleavage to 5'-phosphomonoester.</text>
        <dbReference type="EC" id="3.1.26.3"/>
    </reaction>
</comment>
<dbReference type="SUPFAM" id="SSF54768">
    <property type="entry name" value="dsRNA-binding domain-like"/>
    <property type="match status" value="1"/>
</dbReference>
<feature type="domain" description="RNase III" evidence="17">
    <location>
        <begin position="11"/>
        <end position="140"/>
    </location>
</feature>
<keyword evidence="9 15" id="KW-0540">Nuclease</keyword>
<keyword evidence="8 15" id="KW-0819">tRNA processing</keyword>
<dbReference type="Gene3D" id="3.30.160.20">
    <property type="match status" value="1"/>
</dbReference>
<keyword evidence="15" id="KW-0699">rRNA-binding</keyword>
<dbReference type="SUPFAM" id="SSF69065">
    <property type="entry name" value="RNase III domain-like"/>
    <property type="match status" value="1"/>
</dbReference>
<dbReference type="CDD" id="cd10845">
    <property type="entry name" value="DSRM_RNAse_III_family"/>
    <property type="match status" value="1"/>
</dbReference>
<evidence type="ECO:0000313" key="18">
    <source>
        <dbReference type="EMBL" id="MTV47671.1"/>
    </source>
</evidence>
<evidence type="ECO:0000256" key="11">
    <source>
        <dbReference type="ARBA" id="ARBA00022759"/>
    </source>
</evidence>
<dbReference type="GO" id="GO:0042802">
    <property type="term" value="F:identical protein binding"/>
    <property type="evidence" value="ECO:0007669"/>
    <property type="project" value="UniProtKB-ARBA"/>
</dbReference>
<keyword evidence="7 15" id="KW-0507">mRNA processing</keyword>
<dbReference type="HAMAP" id="MF_00104">
    <property type="entry name" value="RNase_III"/>
    <property type="match status" value="1"/>
</dbReference>
<proteinExistence type="inferred from homology"/>
<feature type="domain" description="DRBM" evidence="16">
    <location>
        <begin position="166"/>
        <end position="235"/>
    </location>
</feature>
<keyword evidence="10 15" id="KW-0479">Metal-binding</keyword>
<feature type="binding site" evidence="15">
    <location>
        <position position="129"/>
    </location>
    <ligand>
        <name>Mg(2+)</name>
        <dbReference type="ChEBI" id="CHEBI:18420"/>
    </ligand>
</feature>
<dbReference type="GO" id="GO:0046872">
    <property type="term" value="F:metal ion binding"/>
    <property type="evidence" value="ECO:0007669"/>
    <property type="project" value="UniProtKB-KW"/>
</dbReference>
<dbReference type="GO" id="GO:0010468">
    <property type="term" value="P:regulation of gene expression"/>
    <property type="evidence" value="ECO:0007669"/>
    <property type="project" value="TreeGrafter"/>
</dbReference>
<dbReference type="NCBIfam" id="TIGR02191">
    <property type="entry name" value="RNaseIII"/>
    <property type="match status" value="1"/>
</dbReference>
<dbReference type="SMART" id="SM00358">
    <property type="entry name" value="DSRM"/>
    <property type="match status" value="1"/>
</dbReference>
<feature type="active site" evidence="15">
    <location>
        <position position="129"/>
    </location>
</feature>
<evidence type="ECO:0000313" key="19">
    <source>
        <dbReference type="Proteomes" id="UP000430670"/>
    </source>
</evidence>
<dbReference type="RefSeq" id="WP_155474756.1">
    <property type="nucleotide sequence ID" value="NZ_WNKU01000001.1"/>
</dbReference>
<gene>
    <name evidence="15 18" type="primary">rnc</name>
    <name evidence="18" type="ORF">GJ688_01580</name>
</gene>
<dbReference type="GO" id="GO:0006397">
    <property type="term" value="P:mRNA processing"/>
    <property type="evidence" value="ECO:0007669"/>
    <property type="project" value="UniProtKB-UniRule"/>
</dbReference>
<evidence type="ECO:0000256" key="2">
    <source>
        <dbReference type="ARBA" id="ARBA00004496"/>
    </source>
</evidence>
<evidence type="ECO:0000256" key="13">
    <source>
        <dbReference type="ARBA" id="ARBA00022842"/>
    </source>
</evidence>
<dbReference type="InterPro" id="IPR036389">
    <property type="entry name" value="RNase_III_sf"/>
</dbReference>
<evidence type="ECO:0000256" key="15">
    <source>
        <dbReference type="HAMAP-Rule" id="MF_00104"/>
    </source>
</evidence>
<protein>
    <recommendedName>
        <fullName evidence="15">Ribonuclease 3</fullName>
        <ecNumber evidence="15">3.1.26.3</ecNumber>
    </recommendedName>
    <alternativeName>
        <fullName evidence="15">Ribonuclease III</fullName>
        <shortName evidence="15">RNase III</shortName>
    </alternativeName>
</protein>
<accession>A0A6I3SGC5</accession>
<dbReference type="PROSITE" id="PS00517">
    <property type="entry name" value="RNASE_3_1"/>
    <property type="match status" value="1"/>
</dbReference>
<dbReference type="EC" id="3.1.26.3" evidence="15"/>
<dbReference type="Pfam" id="PF14622">
    <property type="entry name" value="Ribonucleas_3_3"/>
    <property type="match status" value="1"/>
</dbReference>
<dbReference type="Pfam" id="PF00035">
    <property type="entry name" value="dsrm"/>
    <property type="match status" value="1"/>
</dbReference>
<evidence type="ECO:0000256" key="5">
    <source>
        <dbReference type="ARBA" id="ARBA00022490"/>
    </source>
</evidence>
<dbReference type="OrthoDB" id="9805026at2"/>
<dbReference type="InterPro" id="IPR000999">
    <property type="entry name" value="RNase_III_dom"/>
</dbReference>
<comment type="subunit">
    <text evidence="4 15">Homodimer.</text>
</comment>
<dbReference type="FunFam" id="1.10.1520.10:FF:000001">
    <property type="entry name" value="Ribonuclease 3"/>
    <property type="match status" value="1"/>
</dbReference>
<feature type="binding site" evidence="15">
    <location>
        <position position="126"/>
    </location>
    <ligand>
        <name>Mg(2+)</name>
        <dbReference type="ChEBI" id="CHEBI:18420"/>
    </ligand>
</feature>
<dbReference type="GO" id="GO:0003725">
    <property type="term" value="F:double-stranded RNA binding"/>
    <property type="evidence" value="ECO:0007669"/>
    <property type="project" value="TreeGrafter"/>
</dbReference>
<evidence type="ECO:0000256" key="14">
    <source>
        <dbReference type="ARBA" id="ARBA00022884"/>
    </source>
</evidence>
<comment type="cofactor">
    <cofactor evidence="15">
        <name>Mg(2+)</name>
        <dbReference type="ChEBI" id="CHEBI:18420"/>
    </cofactor>
</comment>
<comment type="function">
    <text evidence="15">Digests double-stranded RNA. Involved in the processing of primary rRNA transcript to yield the immediate precursors to the large and small rRNAs (23S and 16S). Processes some mRNAs, and tRNAs when they are encoded in the rRNA operon. Processes pre-crRNA and tracrRNA of type II CRISPR loci if present in the organism.</text>
</comment>
<dbReference type="SMART" id="SM00535">
    <property type="entry name" value="RIBOc"/>
    <property type="match status" value="1"/>
</dbReference>
<dbReference type="PANTHER" id="PTHR11207:SF0">
    <property type="entry name" value="RIBONUCLEASE 3"/>
    <property type="match status" value="1"/>
</dbReference>
<dbReference type="Proteomes" id="UP000430670">
    <property type="component" value="Unassembled WGS sequence"/>
</dbReference>
<dbReference type="AlphaFoldDB" id="A0A6I3SGC5"/>
<evidence type="ECO:0000256" key="6">
    <source>
        <dbReference type="ARBA" id="ARBA00022552"/>
    </source>
</evidence>
<evidence type="ECO:0000259" key="17">
    <source>
        <dbReference type="PROSITE" id="PS50142"/>
    </source>
</evidence>
<reference evidence="18 19" key="1">
    <citation type="submission" date="2019-11" db="EMBL/GenBank/DDBJ databases">
        <title>Whole-genome sequence of a the green, strictly anaerobic photosynthetic bacterium Heliobacillus mobilis DSM 6151.</title>
        <authorList>
            <person name="Kyndt J.A."/>
            <person name="Meyer T.E."/>
        </authorList>
    </citation>
    <scope>NUCLEOTIDE SEQUENCE [LARGE SCALE GENOMIC DNA]</scope>
    <source>
        <strain evidence="18 19">DSM 6151</strain>
    </source>
</reference>
<feature type="active site" evidence="15">
    <location>
        <position position="57"/>
    </location>
</feature>
<dbReference type="FunFam" id="3.30.160.20:FF:000003">
    <property type="entry name" value="Ribonuclease 3"/>
    <property type="match status" value="1"/>
</dbReference>
<keyword evidence="5 15" id="KW-0963">Cytoplasm</keyword>
<name>A0A6I3SGC5_HELMO</name>
<keyword evidence="11 15" id="KW-0255">Endonuclease</keyword>
<evidence type="ECO:0000256" key="1">
    <source>
        <dbReference type="ARBA" id="ARBA00000109"/>
    </source>
</evidence>
<dbReference type="GO" id="GO:0008033">
    <property type="term" value="P:tRNA processing"/>
    <property type="evidence" value="ECO:0007669"/>
    <property type="project" value="UniProtKB-KW"/>
</dbReference>
<evidence type="ECO:0000256" key="4">
    <source>
        <dbReference type="ARBA" id="ARBA00011738"/>
    </source>
</evidence>
<dbReference type="PROSITE" id="PS50142">
    <property type="entry name" value="RNASE_3_2"/>
    <property type="match status" value="1"/>
</dbReference>
<comment type="subcellular location">
    <subcellularLocation>
        <location evidence="2 15">Cytoplasm</location>
    </subcellularLocation>
</comment>
<keyword evidence="13 15" id="KW-0460">Magnesium</keyword>
<keyword evidence="12 15" id="KW-0378">Hydrolase</keyword>
<organism evidence="18 19">
    <name type="scientific">Heliobacterium mobile</name>
    <name type="common">Heliobacillus mobilis</name>
    <dbReference type="NCBI Taxonomy" id="28064"/>
    <lineage>
        <taxon>Bacteria</taxon>
        <taxon>Bacillati</taxon>
        <taxon>Bacillota</taxon>
        <taxon>Clostridia</taxon>
        <taxon>Eubacteriales</taxon>
        <taxon>Heliobacteriaceae</taxon>
        <taxon>Heliobacterium</taxon>
    </lineage>
</organism>
<dbReference type="PANTHER" id="PTHR11207">
    <property type="entry name" value="RIBONUCLEASE III"/>
    <property type="match status" value="1"/>
</dbReference>
<dbReference type="GO" id="GO:0004525">
    <property type="term" value="F:ribonuclease III activity"/>
    <property type="evidence" value="ECO:0007669"/>
    <property type="project" value="UniProtKB-UniRule"/>
</dbReference>
<evidence type="ECO:0000259" key="16">
    <source>
        <dbReference type="PROSITE" id="PS50137"/>
    </source>
</evidence>
<evidence type="ECO:0000256" key="3">
    <source>
        <dbReference type="ARBA" id="ARBA00010183"/>
    </source>
</evidence>
<dbReference type="Gene3D" id="1.10.1520.10">
    <property type="entry name" value="Ribonuclease III domain"/>
    <property type="match status" value="1"/>
</dbReference>
<dbReference type="GO" id="GO:0019843">
    <property type="term" value="F:rRNA binding"/>
    <property type="evidence" value="ECO:0007669"/>
    <property type="project" value="UniProtKB-KW"/>
</dbReference>
<dbReference type="GO" id="GO:0006364">
    <property type="term" value="P:rRNA processing"/>
    <property type="evidence" value="ECO:0007669"/>
    <property type="project" value="UniProtKB-UniRule"/>
</dbReference>
<dbReference type="InterPro" id="IPR011907">
    <property type="entry name" value="RNase_III"/>
</dbReference>
<comment type="caution">
    <text evidence="18">The sequence shown here is derived from an EMBL/GenBank/DDBJ whole genome shotgun (WGS) entry which is preliminary data.</text>
</comment>
<evidence type="ECO:0000256" key="7">
    <source>
        <dbReference type="ARBA" id="ARBA00022664"/>
    </source>
</evidence>
<feature type="binding site" evidence="15">
    <location>
        <position position="53"/>
    </location>
    <ligand>
        <name>Mg(2+)</name>
        <dbReference type="ChEBI" id="CHEBI:18420"/>
    </ligand>
</feature>
<dbReference type="CDD" id="cd00593">
    <property type="entry name" value="RIBOc"/>
    <property type="match status" value="1"/>
</dbReference>
<evidence type="ECO:0000256" key="12">
    <source>
        <dbReference type="ARBA" id="ARBA00022801"/>
    </source>
</evidence>
<keyword evidence="14 15" id="KW-0694">RNA-binding</keyword>
<comment type="similarity">
    <text evidence="3">Belongs to the ribonuclease III family.</text>
</comment>
<keyword evidence="19" id="KW-1185">Reference proteome</keyword>